<accession>A0A174MQV2</accession>
<feature type="transmembrane region" description="Helical" evidence="1">
    <location>
        <begin position="62"/>
        <end position="82"/>
    </location>
</feature>
<protein>
    <submittedName>
        <fullName evidence="2">Uncharacterized protein</fullName>
    </submittedName>
</protein>
<name>A0A174MQV2_9FIRM</name>
<feature type="transmembrane region" description="Helical" evidence="1">
    <location>
        <begin position="151"/>
        <end position="171"/>
    </location>
</feature>
<proteinExistence type="predicted"/>
<gene>
    <name evidence="2" type="ORF">ERS852526_01002</name>
</gene>
<reference evidence="2 3" key="1">
    <citation type="submission" date="2015-09" db="EMBL/GenBank/DDBJ databases">
        <authorList>
            <consortium name="Pathogen Informatics"/>
        </authorList>
    </citation>
    <scope>NUCLEOTIDE SEQUENCE [LARGE SCALE GENOMIC DNA]</scope>
    <source>
        <strain evidence="2 3">2789STDY5834914</strain>
    </source>
</reference>
<feature type="transmembrane region" description="Helical" evidence="1">
    <location>
        <begin position="40"/>
        <end position="56"/>
    </location>
</feature>
<dbReference type="AlphaFoldDB" id="A0A174MQV2"/>
<dbReference type="Proteomes" id="UP000095485">
    <property type="component" value="Unassembled WGS sequence"/>
</dbReference>
<keyword evidence="1" id="KW-0472">Membrane</keyword>
<organism evidence="2 3">
    <name type="scientific">Dorea longicatena</name>
    <dbReference type="NCBI Taxonomy" id="88431"/>
    <lineage>
        <taxon>Bacteria</taxon>
        <taxon>Bacillati</taxon>
        <taxon>Bacillota</taxon>
        <taxon>Clostridia</taxon>
        <taxon>Lachnospirales</taxon>
        <taxon>Lachnospiraceae</taxon>
        <taxon>Dorea</taxon>
    </lineage>
</organism>
<dbReference type="RefSeq" id="WP_055282324.1">
    <property type="nucleotide sequence ID" value="NZ_CZAY01000006.1"/>
</dbReference>
<keyword evidence="1" id="KW-0812">Transmembrane</keyword>
<sequence length="174" mass="20046">MRSEINTEKREDKINQECVTEIMKSTAEIAEYHKMKKMKWLIGGICFVVAVLGVMVTQSTKVFSSIVFYACIIGCTTCVVLLRQHWKIREKREFYFSLICCLGAASLIWMFQVFSIKAINSIMDVGSILICIVIDFTFLKDFIESVIKKEYLQMAVCGIFLLSTTVEYFRIVLK</sequence>
<evidence type="ECO:0000256" key="1">
    <source>
        <dbReference type="SAM" id="Phobius"/>
    </source>
</evidence>
<evidence type="ECO:0000313" key="2">
    <source>
        <dbReference type="EMBL" id="CUP37501.1"/>
    </source>
</evidence>
<keyword evidence="1" id="KW-1133">Transmembrane helix</keyword>
<evidence type="ECO:0000313" key="3">
    <source>
        <dbReference type="Proteomes" id="UP000095485"/>
    </source>
</evidence>
<dbReference type="GeneID" id="96228296"/>
<feature type="transmembrane region" description="Helical" evidence="1">
    <location>
        <begin position="94"/>
        <end position="112"/>
    </location>
</feature>
<dbReference type="EMBL" id="CZAY01000006">
    <property type="protein sequence ID" value="CUP37501.1"/>
    <property type="molecule type" value="Genomic_DNA"/>
</dbReference>